<dbReference type="PANTHER" id="PTHR43821:SF1">
    <property type="entry name" value="NAD(P)H NITROREDUCTASE YDJA-RELATED"/>
    <property type="match status" value="1"/>
</dbReference>
<dbReference type="Pfam" id="PF00881">
    <property type="entry name" value="Nitroreductase"/>
    <property type="match status" value="1"/>
</dbReference>
<dbReference type="InterPro" id="IPR029479">
    <property type="entry name" value="Nitroreductase"/>
</dbReference>
<feature type="binding site" evidence="8">
    <location>
        <position position="39"/>
    </location>
    <ligand>
        <name>FMN</name>
        <dbReference type="ChEBI" id="CHEBI:58210"/>
        <note>ligand shared between dimeric partners</note>
    </ligand>
</feature>
<feature type="binding site" description="in other chain" evidence="8">
    <location>
        <begin position="10"/>
        <end position="12"/>
    </location>
    <ligand>
        <name>FMN</name>
        <dbReference type="ChEBI" id="CHEBI:58210"/>
        <note>ligand shared between dimeric partners</note>
    </ligand>
</feature>
<dbReference type="SUPFAM" id="SSF55469">
    <property type="entry name" value="FMN-dependent nitroreductase-like"/>
    <property type="match status" value="1"/>
</dbReference>
<comment type="similarity">
    <text evidence="1 7">Belongs to the nitroreductase family.</text>
</comment>
<organism evidence="10 11">
    <name type="scientific">Pseudomonas oryzihabitans</name>
    <dbReference type="NCBI Taxonomy" id="47885"/>
    <lineage>
        <taxon>Bacteria</taxon>
        <taxon>Pseudomonadati</taxon>
        <taxon>Pseudomonadota</taxon>
        <taxon>Gammaproteobacteria</taxon>
        <taxon>Pseudomonadales</taxon>
        <taxon>Pseudomonadaceae</taxon>
        <taxon>Pseudomonas</taxon>
    </lineage>
</organism>
<dbReference type="CDD" id="cd02135">
    <property type="entry name" value="YdjA-like"/>
    <property type="match status" value="1"/>
</dbReference>
<dbReference type="InterPro" id="IPR026021">
    <property type="entry name" value="YdjA-like"/>
</dbReference>
<keyword evidence="5 7" id="KW-0560">Oxidoreductase</keyword>
<proteinExistence type="inferred from homology"/>
<dbReference type="EMBL" id="CP013987">
    <property type="protein sequence ID" value="ALZ84830.1"/>
    <property type="molecule type" value="Genomic_DNA"/>
</dbReference>
<feature type="binding site" description="in other chain" evidence="8">
    <location>
        <begin position="133"/>
        <end position="135"/>
    </location>
    <ligand>
        <name>FMN</name>
        <dbReference type="ChEBI" id="CHEBI:58210"/>
        <note>ligand shared between dimeric partners</note>
    </ligand>
</feature>
<dbReference type="RefSeq" id="WP_059315005.1">
    <property type="nucleotide sequence ID" value="NZ_CP013987.1"/>
</dbReference>
<evidence type="ECO:0000256" key="6">
    <source>
        <dbReference type="ARBA" id="ARBA00023027"/>
    </source>
</evidence>
<gene>
    <name evidence="10" type="ORF">APT59_11725</name>
</gene>
<reference evidence="10 11" key="1">
    <citation type="submission" date="2016-01" db="EMBL/GenBank/DDBJ databases">
        <title>Annotation of Pseudomonas oryzihabitans USDA-ARS-USMARC-56511.</title>
        <authorList>
            <person name="Harhay G.P."/>
            <person name="Harhay D.M."/>
            <person name="Smith T.P.L."/>
            <person name="Bono J.L."/>
            <person name="Heaton M.P."/>
            <person name="Clawson M.L."/>
            <person name="Chitko-Mckown C.G."/>
            <person name="Capik S.F."/>
            <person name="DeDonder K.D."/>
            <person name="Apley M.D."/>
            <person name="Lubbers B.V."/>
            <person name="White B.J."/>
            <person name="Larson R.L."/>
        </authorList>
    </citation>
    <scope>NUCLEOTIDE SEQUENCE [LARGE SCALE GENOMIC DNA]</scope>
    <source>
        <strain evidence="10 11">USDA-ARS-USMARC-56511</strain>
    </source>
</reference>
<keyword evidence="6 7" id="KW-0520">NAD</keyword>
<dbReference type="PANTHER" id="PTHR43821">
    <property type="entry name" value="NAD(P)H NITROREDUCTASE YDJA-RELATED"/>
    <property type="match status" value="1"/>
</dbReference>
<dbReference type="GO" id="GO:0016491">
    <property type="term" value="F:oxidoreductase activity"/>
    <property type="evidence" value="ECO:0007669"/>
    <property type="project" value="UniProtKB-UniRule"/>
</dbReference>
<dbReference type="OrthoDB" id="9804207at2"/>
<keyword evidence="2 7" id="KW-0285">Flavoprotein</keyword>
<sequence length="188" mass="20216">MDALAALCNRASVGRLTEPGPTPEQLETLLRAADRAPDHKLLRPWRLILVSGEDRAALGELYAEALRRREPEADAAALDKARRMPLRAPLVIAVVAAPQEHPKVPLQEQIITAGCVAHGLVNAAFALGLGAVWRSGEFSYDAWVLQGLGLTDNEQLVGYIYLGTPEVAPRVPAARDLSAQVSHWPGPA</sequence>
<keyword evidence="3 7" id="KW-0288">FMN</keyword>
<feature type="binding site" evidence="8">
    <location>
        <position position="35"/>
    </location>
    <ligand>
        <name>FMN</name>
        <dbReference type="ChEBI" id="CHEBI:58210"/>
        <note>ligand shared between dimeric partners</note>
    </ligand>
</feature>
<evidence type="ECO:0000256" key="2">
    <source>
        <dbReference type="ARBA" id="ARBA00022630"/>
    </source>
</evidence>
<evidence type="ECO:0000256" key="1">
    <source>
        <dbReference type="ARBA" id="ARBA00007118"/>
    </source>
</evidence>
<keyword evidence="4 7" id="KW-0521">NADP</keyword>
<evidence type="ECO:0000313" key="10">
    <source>
        <dbReference type="EMBL" id="ALZ84830.1"/>
    </source>
</evidence>
<dbReference type="Proteomes" id="UP000064137">
    <property type="component" value="Chromosome"/>
</dbReference>
<dbReference type="KEGG" id="por:APT59_11725"/>
<dbReference type="Gene3D" id="3.40.109.10">
    <property type="entry name" value="NADH Oxidase"/>
    <property type="match status" value="1"/>
</dbReference>
<dbReference type="InterPro" id="IPR052530">
    <property type="entry name" value="NAD(P)H_nitroreductase"/>
</dbReference>
<dbReference type="InterPro" id="IPR000415">
    <property type="entry name" value="Nitroreductase-like"/>
</dbReference>
<evidence type="ECO:0000259" key="9">
    <source>
        <dbReference type="Pfam" id="PF00881"/>
    </source>
</evidence>
<name>A0A0U4P344_9PSED</name>
<evidence type="ECO:0000313" key="11">
    <source>
        <dbReference type="Proteomes" id="UP000064137"/>
    </source>
</evidence>
<evidence type="ECO:0000256" key="7">
    <source>
        <dbReference type="PIRNR" id="PIRNR000232"/>
    </source>
</evidence>
<protein>
    <recommendedName>
        <fullName evidence="7">Putative NAD(P)H nitroreductase</fullName>
        <ecNumber evidence="7">1.-.-.-</ecNumber>
    </recommendedName>
</protein>
<feature type="domain" description="Nitroreductase" evidence="9">
    <location>
        <begin position="17"/>
        <end position="163"/>
    </location>
</feature>
<dbReference type="EC" id="1.-.-.-" evidence="7"/>
<dbReference type="AlphaFoldDB" id="A0A0U4P344"/>
<evidence type="ECO:0000256" key="8">
    <source>
        <dbReference type="PIRSR" id="PIRSR000232-1"/>
    </source>
</evidence>
<comment type="cofactor">
    <cofactor evidence="8">
        <name>FMN</name>
        <dbReference type="ChEBI" id="CHEBI:58210"/>
    </cofactor>
    <text evidence="8">Binds 1 FMN per subunit.</text>
</comment>
<accession>A0A0U4P344</accession>
<dbReference type="PIRSF" id="PIRSF000232">
    <property type="entry name" value="YdjA"/>
    <property type="match status" value="1"/>
</dbReference>
<evidence type="ECO:0000256" key="4">
    <source>
        <dbReference type="ARBA" id="ARBA00022857"/>
    </source>
</evidence>
<evidence type="ECO:0000256" key="5">
    <source>
        <dbReference type="ARBA" id="ARBA00023002"/>
    </source>
</evidence>
<evidence type="ECO:0000256" key="3">
    <source>
        <dbReference type="ARBA" id="ARBA00022643"/>
    </source>
</evidence>